<keyword evidence="3" id="KW-1185">Reference proteome</keyword>
<dbReference type="Proteomes" id="UP000279673">
    <property type="component" value="Unassembled WGS sequence"/>
</dbReference>
<evidence type="ECO:0000313" key="2">
    <source>
        <dbReference type="EMBL" id="RLL71880.1"/>
    </source>
</evidence>
<keyword evidence="1" id="KW-0732">Signal</keyword>
<dbReference type="AlphaFoldDB" id="A0A421BU95"/>
<comment type="caution">
    <text evidence="2">The sequence shown here is derived from an EMBL/GenBank/DDBJ whole genome shotgun (WGS) entry which is preliminary data.</text>
</comment>
<evidence type="ECO:0008006" key="4">
    <source>
        <dbReference type="Google" id="ProtNLM"/>
    </source>
</evidence>
<evidence type="ECO:0000313" key="3">
    <source>
        <dbReference type="Proteomes" id="UP000279673"/>
    </source>
</evidence>
<dbReference type="EMBL" id="RCHI01000003">
    <property type="protein sequence ID" value="RLL71880.1"/>
    <property type="molecule type" value="Genomic_DNA"/>
</dbReference>
<name>A0A421BU95_9RHOB</name>
<organism evidence="2 3">
    <name type="scientific">Paenirhodobacter hankyongi</name>
    <dbReference type="NCBI Taxonomy" id="2294033"/>
    <lineage>
        <taxon>Bacteria</taxon>
        <taxon>Pseudomonadati</taxon>
        <taxon>Pseudomonadota</taxon>
        <taxon>Alphaproteobacteria</taxon>
        <taxon>Rhodobacterales</taxon>
        <taxon>Rhodobacter group</taxon>
        <taxon>Paenirhodobacter</taxon>
    </lineage>
</organism>
<proteinExistence type="predicted"/>
<feature type="signal peptide" evidence="1">
    <location>
        <begin position="1"/>
        <end position="22"/>
    </location>
</feature>
<protein>
    <recommendedName>
        <fullName evidence="4">DUF4189 domain-containing protein</fullName>
    </recommendedName>
</protein>
<reference evidence="2 3" key="1">
    <citation type="submission" date="2018-10" db="EMBL/GenBank/DDBJ databases">
        <title>Rhodobacter sp . BO-81.</title>
        <authorList>
            <person name="Im W.T."/>
        </authorList>
    </citation>
    <scope>NUCLEOTIDE SEQUENCE [LARGE SCALE GENOMIC DNA]</scope>
    <source>
        <strain evidence="2 3">BO-81</strain>
    </source>
</reference>
<sequence>MNAALPLSLGALALAACTAPQAPEAAPVVAGYAASKGEMGALVVTRKARAFDYSEGAEARRAADALCGGRVNSSPEDNFQGGAWVFPGGCA</sequence>
<accession>A0A421BU95</accession>
<evidence type="ECO:0000256" key="1">
    <source>
        <dbReference type="SAM" id="SignalP"/>
    </source>
</evidence>
<gene>
    <name evidence="2" type="ORF">DYS74_04515</name>
</gene>
<feature type="chain" id="PRO_5019025626" description="DUF4189 domain-containing protein" evidence="1">
    <location>
        <begin position="23"/>
        <end position="91"/>
    </location>
</feature>
<dbReference type="RefSeq" id="WP_121531354.1">
    <property type="nucleotide sequence ID" value="NZ_RCHI01000003.1"/>
</dbReference>